<dbReference type="PIRSF" id="PIRSF001549">
    <property type="entry name" value="His-tRNA_synth"/>
    <property type="match status" value="1"/>
</dbReference>
<dbReference type="GO" id="GO:0005737">
    <property type="term" value="C:cytoplasm"/>
    <property type="evidence" value="ECO:0007669"/>
    <property type="project" value="UniProtKB-UniRule"/>
</dbReference>
<dbReference type="SUPFAM" id="SSF52954">
    <property type="entry name" value="Class II aaRS ABD-related"/>
    <property type="match status" value="1"/>
</dbReference>
<proteinExistence type="inferred from homology"/>
<evidence type="ECO:0000259" key="5">
    <source>
        <dbReference type="PROSITE" id="PS50862"/>
    </source>
</evidence>
<dbReference type="GO" id="GO:0005524">
    <property type="term" value="F:ATP binding"/>
    <property type="evidence" value="ECO:0007669"/>
    <property type="project" value="InterPro"/>
</dbReference>
<feature type="binding site" evidence="4">
    <location>
        <position position="132"/>
    </location>
    <ligand>
        <name>L-histidine</name>
        <dbReference type="ChEBI" id="CHEBI:57595"/>
    </ligand>
</feature>
<feature type="binding site" evidence="4">
    <location>
        <begin position="84"/>
        <end position="86"/>
    </location>
    <ligand>
        <name>L-histidine</name>
        <dbReference type="ChEBI" id="CHEBI:57595"/>
    </ligand>
</feature>
<dbReference type="InterPro" id="IPR045864">
    <property type="entry name" value="aa-tRNA-synth_II/BPL/LPL"/>
</dbReference>
<dbReference type="InterPro" id="IPR004516">
    <property type="entry name" value="HisRS/HisZ"/>
</dbReference>
<dbReference type="STRING" id="1619100.UT34_C0001G0239"/>
<comment type="caution">
    <text evidence="6">The sequence shown here is derived from an EMBL/GenBank/DDBJ whole genome shotgun (WGS) entry which is preliminary data.</text>
</comment>
<evidence type="ECO:0000313" key="7">
    <source>
        <dbReference type="Proteomes" id="UP000034799"/>
    </source>
</evidence>
<dbReference type="AlphaFoldDB" id="A0A0G0MQ91"/>
<gene>
    <name evidence="6" type="ORF">UT34_C0001G0239</name>
</gene>
<dbReference type="PANTHER" id="PTHR43707">
    <property type="entry name" value="HISTIDYL-TRNA SYNTHETASE"/>
    <property type="match status" value="1"/>
</dbReference>
<sequence>MKKSLLSTQPYKGTQDYYPEDMFKRDYLFNIWRETAKEFGYKEYDTPILEDADIYRAKSGDELTNTQLYNFVDKGGREIAIRPEMTPSLARIIAAKYQQLPKPIRWFSIDKFYRYEKPQRGRTREFFQLNIDIFGITQMSAEIEIFKYIDSVMRKLKAPRNTWKVYVNNRYLMDYIFTKVLNLQADQISKVARAIDNYTKISPDEYPEYLSETGLDKLQIGKLIDFLKQDLTYIEKLKGESRGAKELVELFAMCKELGLTSFEFKPYIMRGITYYTGTVIEMFDIGGDKNPRALFGGGRYDDLLEIFGKEKLPAFGIGWGSVTMMNYLETYNLLPEYSEGLNAFITLTPGQNLLESFNLADKLRDEGIKVETQLKEEDLKKQLGTANKRKIRYVFFKSGDKWIAKDMGKGIQSNLNLEDIKGYFVN</sequence>
<dbReference type="CDD" id="cd00773">
    <property type="entry name" value="HisRS-like_core"/>
    <property type="match status" value="1"/>
</dbReference>
<dbReference type="InterPro" id="IPR015807">
    <property type="entry name" value="His-tRNA-ligase"/>
</dbReference>
<dbReference type="InterPro" id="IPR006195">
    <property type="entry name" value="aa-tRNA-synth_II"/>
</dbReference>
<evidence type="ECO:0000256" key="3">
    <source>
        <dbReference type="NCBIfam" id="TIGR00442"/>
    </source>
</evidence>
<evidence type="ECO:0000256" key="2">
    <source>
        <dbReference type="ARBA" id="ARBA00017399"/>
    </source>
</evidence>
<comment type="similarity">
    <text evidence="1">Belongs to the class-II aminoacyl-tRNA synthetase family.</text>
</comment>
<name>A0A0G0MQ91_9BACT</name>
<dbReference type="PROSITE" id="PS50862">
    <property type="entry name" value="AA_TRNA_LIGASE_II"/>
    <property type="match status" value="1"/>
</dbReference>
<dbReference type="NCBIfam" id="TIGR00442">
    <property type="entry name" value="hisS"/>
    <property type="match status" value="1"/>
</dbReference>
<dbReference type="PANTHER" id="PTHR43707:SF1">
    <property type="entry name" value="HISTIDINE--TRNA LIGASE, MITOCHONDRIAL-RELATED"/>
    <property type="match status" value="1"/>
</dbReference>
<feature type="binding site" evidence="4">
    <location>
        <position position="270"/>
    </location>
    <ligand>
        <name>L-histidine</name>
        <dbReference type="ChEBI" id="CHEBI:57595"/>
    </ligand>
</feature>
<keyword evidence="6" id="KW-0436">Ligase</keyword>
<feature type="binding site" evidence="4">
    <location>
        <position position="114"/>
    </location>
    <ligand>
        <name>L-histidine</name>
        <dbReference type="ChEBI" id="CHEBI:57595"/>
    </ligand>
</feature>
<dbReference type="EC" id="6.1.1.21" evidence="3"/>
<dbReference type="InterPro" id="IPR036621">
    <property type="entry name" value="Anticodon-bd_dom_sf"/>
</dbReference>
<protein>
    <recommendedName>
        <fullName evidence="2 3">Histidine--tRNA ligase</fullName>
        <ecNumber evidence="3">6.1.1.21</ecNumber>
    </recommendedName>
</protein>
<organism evidence="6 7">
    <name type="scientific">candidate division WS6 bacterium GW2011_GWF2_39_15</name>
    <dbReference type="NCBI Taxonomy" id="1619100"/>
    <lineage>
        <taxon>Bacteria</taxon>
        <taxon>Candidatus Dojkabacteria</taxon>
    </lineage>
</organism>
<evidence type="ECO:0000256" key="4">
    <source>
        <dbReference type="PIRSR" id="PIRSR001549-1"/>
    </source>
</evidence>
<dbReference type="Proteomes" id="UP000034799">
    <property type="component" value="Unassembled WGS sequence"/>
</dbReference>
<feature type="binding site" evidence="4">
    <location>
        <begin position="274"/>
        <end position="275"/>
    </location>
    <ligand>
        <name>L-histidine</name>
        <dbReference type="ChEBI" id="CHEBI:57595"/>
    </ligand>
</feature>
<feature type="binding site" evidence="4">
    <location>
        <position position="128"/>
    </location>
    <ligand>
        <name>L-histidine</name>
        <dbReference type="ChEBI" id="CHEBI:57595"/>
    </ligand>
</feature>
<evidence type="ECO:0000313" key="6">
    <source>
        <dbReference type="EMBL" id="KKR06199.1"/>
    </source>
</evidence>
<dbReference type="EMBL" id="LBWK01000001">
    <property type="protein sequence ID" value="KKR06199.1"/>
    <property type="molecule type" value="Genomic_DNA"/>
</dbReference>
<reference evidence="6 7" key="1">
    <citation type="journal article" date="2015" name="Nature">
        <title>rRNA introns, odd ribosomes, and small enigmatic genomes across a large radiation of phyla.</title>
        <authorList>
            <person name="Brown C.T."/>
            <person name="Hug L.A."/>
            <person name="Thomas B.C."/>
            <person name="Sharon I."/>
            <person name="Castelle C.J."/>
            <person name="Singh A."/>
            <person name="Wilkins M.J."/>
            <person name="Williams K.H."/>
            <person name="Banfield J.F."/>
        </authorList>
    </citation>
    <scope>NUCLEOTIDE SEQUENCE [LARGE SCALE GENOMIC DNA]</scope>
</reference>
<accession>A0A0G0MQ91</accession>
<dbReference type="Gene3D" id="3.40.50.800">
    <property type="entry name" value="Anticodon-binding domain"/>
    <property type="match status" value="1"/>
</dbReference>
<evidence type="ECO:0000256" key="1">
    <source>
        <dbReference type="ARBA" id="ARBA00008226"/>
    </source>
</evidence>
<feature type="domain" description="Aminoacyl-transfer RNA synthetases class-II family profile" evidence="5">
    <location>
        <begin position="13"/>
        <end position="335"/>
    </location>
</feature>
<dbReference type="InterPro" id="IPR041715">
    <property type="entry name" value="HisRS-like_core"/>
</dbReference>
<dbReference type="SUPFAM" id="SSF55681">
    <property type="entry name" value="Class II aaRS and biotin synthetases"/>
    <property type="match status" value="1"/>
</dbReference>
<dbReference type="Pfam" id="PF13393">
    <property type="entry name" value="tRNA-synt_His"/>
    <property type="match status" value="1"/>
</dbReference>
<dbReference type="GO" id="GO:0004821">
    <property type="term" value="F:histidine-tRNA ligase activity"/>
    <property type="evidence" value="ECO:0007669"/>
    <property type="project" value="UniProtKB-UniRule"/>
</dbReference>
<dbReference type="GO" id="GO:0006427">
    <property type="term" value="P:histidyl-tRNA aminoacylation"/>
    <property type="evidence" value="ECO:0007669"/>
    <property type="project" value="UniProtKB-UniRule"/>
</dbReference>
<dbReference type="Gene3D" id="3.30.930.10">
    <property type="entry name" value="Bira Bifunctional Protein, Domain 2"/>
    <property type="match status" value="1"/>
</dbReference>